<dbReference type="Proteomes" id="UP000309138">
    <property type="component" value="Unassembled WGS sequence"/>
</dbReference>
<evidence type="ECO:0000256" key="6">
    <source>
        <dbReference type="RuleBase" id="RU364048"/>
    </source>
</evidence>
<keyword evidence="2 5" id="KW-0479">Metal-binding</keyword>
<reference evidence="8 9" key="1">
    <citation type="submission" date="2019-04" db="EMBL/GenBank/DDBJ databases">
        <authorList>
            <person name="Yang Y."/>
            <person name="Wei D."/>
        </authorList>
    </citation>
    <scope>NUCLEOTIDE SEQUENCE [LARGE SCALE GENOMIC DNA]</scope>
    <source>
        <strain evidence="8 9">L-1-4w-11</strain>
    </source>
</reference>
<feature type="binding site" evidence="5">
    <location>
        <position position="272"/>
    </location>
    <ligand>
        <name>Fe cation</name>
        <dbReference type="ChEBI" id="CHEBI:24875"/>
        <note>catalytic</note>
    </ligand>
</feature>
<dbReference type="GO" id="GO:0010436">
    <property type="term" value="F:carotenoid dioxygenase activity"/>
    <property type="evidence" value="ECO:0007669"/>
    <property type="project" value="TreeGrafter"/>
</dbReference>
<keyword evidence="3 6" id="KW-0560">Oxidoreductase</keyword>
<feature type="binding site" evidence="5">
    <location>
        <position position="513"/>
    </location>
    <ligand>
        <name>Fe cation</name>
        <dbReference type="ChEBI" id="CHEBI:24875"/>
        <note>catalytic</note>
    </ligand>
</feature>
<dbReference type="EMBL" id="SWKR01000002">
    <property type="protein sequence ID" value="TKD50646.1"/>
    <property type="molecule type" value="Genomic_DNA"/>
</dbReference>
<comment type="similarity">
    <text evidence="1 6">Belongs to the carotenoid oxygenase family.</text>
</comment>
<dbReference type="GO" id="GO:0046872">
    <property type="term" value="F:metal ion binding"/>
    <property type="evidence" value="ECO:0007669"/>
    <property type="project" value="UniProtKB-KW"/>
</dbReference>
<comment type="cofactor">
    <cofactor evidence="5 6">
        <name>Fe(2+)</name>
        <dbReference type="ChEBI" id="CHEBI:29033"/>
    </cofactor>
    <text evidence="5 6">Binds 1 Fe(2+) ion per subunit.</text>
</comment>
<keyword evidence="6" id="KW-0223">Dioxygenase</keyword>
<accession>A0A4U1L3G4</accession>
<dbReference type="InterPro" id="IPR004294">
    <property type="entry name" value="Carotenoid_Oase"/>
</dbReference>
<evidence type="ECO:0000256" key="4">
    <source>
        <dbReference type="ARBA" id="ARBA00023004"/>
    </source>
</evidence>
<keyword evidence="9" id="KW-1185">Reference proteome</keyword>
<organism evidence="8 9">
    <name type="scientific">Sphingomonas baiyangensis</name>
    <dbReference type="NCBI Taxonomy" id="2572576"/>
    <lineage>
        <taxon>Bacteria</taxon>
        <taxon>Pseudomonadati</taxon>
        <taxon>Pseudomonadota</taxon>
        <taxon>Alphaproteobacteria</taxon>
        <taxon>Sphingomonadales</taxon>
        <taxon>Sphingomonadaceae</taxon>
        <taxon>Sphingomonas</taxon>
    </lineage>
</organism>
<name>A0A4U1L3G4_9SPHN</name>
<evidence type="ECO:0000256" key="1">
    <source>
        <dbReference type="ARBA" id="ARBA00006787"/>
    </source>
</evidence>
<gene>
    <name evidence="8" type="ORF">FBR43_07595</name>
</gene>
<dbReference type="PANTHER" id="PTHR10543">
    <property type="entry name" value="BETA-CAROTENE DIOXYGENASE"/>
    <property type="match status" value="1"/>
</dbReference>
<dbReference type="OrthoDB" id="6636843at2"/>
<sequence length="534" mass="59774">MGRGEGHVSADAAADRPQPSVSRPLAGIERGWCRPRDTRVHCGPRGLRRETMEPLRFPENDLFKGWGEPMRTEVAIEGLEIIQGAIPEGLEGTLYRNGADWQYPSKRNDDIFIDGEGMMHMFRFEGGQVSYRSRWVETARYKKQKEAKRQLFGRYRNRFTNDPEAGDTHMGTANTTAMFHAGHLYALKEDDHPYEVDPDTLETIGRTDLNGQITSTSFTAHPKVDPITNELLAFSYQARGDGSKDIVFYLFDEHGGKKNEIWFEMPYAACVHDFAITDEWIVFPFFPLIHDEEHANAGGTFYRWCPDEETHVALVPRYGTAADIRWFKGPTTSAGHMLNAHRDGSKIHLDVVLYEGNCFPFFPTPTGEHVPGVPPFLTRMTMDLTRNDGGFDKQRLLNVPCEMPRTDDRYQGRPYRHGYMIAARSADGSSGTGHLDLATGAFESWSPGPGDSVQECQFVPRTPDSAEGDGWLLVPVARVAQGRSDLVVLDALDLAAGPVATIKLPVRVRSTFHGCWVPAEAQRTGRYDYALSAA</sequence>
<dbReference type="Pfam" id="PF03055">
    <property type="entry name" value="RPE65"/>
    <property type="match status" value="1"/>
</dbReference>
<feature type="binding site" evidence="5">
    <location>
        <position position="336"/>
    </location>
    <ligand>
        <name>Fe cation</name>
        <dbReference type="ChEBI" id="CHEBI:24875"/>
        <note>catalytic</note>
    </ligand>
</feature>
<protein>
    <recommendedName>
        <fullName evidence="6">Dioxygenase</fullName>
        <ecNumber evidence="6">1.13.11.-</ecNumber>
    </recommendedName>
</protein>
<dbReference type="PANTHER" id="PTHR10543:SF89">
    <property type="entry name" value="CAROTENOID 9,10(9',10')-CLEAVAGE DIOXYGENASE 1"/>
    <property type="match status" value="1"/>
</dbReference>
<evidence type="ECO:0000313" key="8">
    <source>
        <dbReference type="EMBL" id="TKD50646.1"/>
    </source>
</evidence>
<evidence type="ECO:0000256" key="3">
    <source>
        <dbReference type="ARBA" id="ARBA00023002"/>
    </source>
</evidence>
<evidence type="ECO:0000313" key="9">
    <source>
        <dbReference type="Proteomes" id="UP000309138"/>
    </source>
</evidence>
<comment type="caution">
    <text evidence="8">The sequence shown here is derived from an EMBL/GenBank/DDBJ whole genome shotgun (WGS) entry which is preliminary data.</text>
</comment>
<feature type="region of interest" description="Disordered" evidence="7">
    <location>
        <begin position="1"/>
        <end position="27"/>
    </location>
</feature>
<dbReference type="EC" id="1.13.11.-" evidence="6"/>
<keyword evidence="4 5" id="KW-0408">Iron</keyword>
<proteinExistence type="inferred from homology"/>
<dbReference type="AlphaFoldDB" id="A0A4U1L3G4"/>
<evidence type="ECO:0000256" key="2">
    <source>
        <dbReference type="ARBA" id="ARBA00022723"/>
    </source>
</evidence>
<dbReference type="GO" id="GO:0016121">
    <property type="term" value="P:carotene catabolic process"/>
    <property type="evidence" value="ECO:0007669"/>
    <property type="project" value="TreeGrafter"/>
</dbReference>
<evidence type="ECO:0000256" key="5">
    <source>
        <dbReference type="PIRSR" id="PIRSR604294-1"/>
    </source>
</evidence>
<feature type="binding site" evidence="5">
    <location>
        <position position="221"/>
    </location>
    <ligand>
        <name>Fe cation</name>
        <dbReference type="ChEBI" id="CHEBI:24875"/>
        <note>catalytic</note>
    </ligand>
</feature>
<evidence type="ECO:0000256" key="7">
    <source>
        <dbReference type="SAM" id="MobiDB-lite"/>
    </source>
</evidence>